<proteinExistence type="predicted"/>
<dbReference type="EMBL" id="AGNL01026757">
    <property type="protein sequence ID" value="EJK57894.1"/>
    <property type="molecule type" value="Genomic_DNA"/>
</dbReference>
<feature type="region of interest" description="Disordered" evidence="1">
    <location>
        <begin position="144"/>
        <end position="196"/>
    </location>
</feature>
<name>K0RZG9_THAOC</name>
<feature type="compositionally biased region" description="Acidic residues" evidence="1">
    <location>
        <begin position="165"/>
        <end position="179"/>
    </location>
</feature>
<feature type="region of interest" description="Disordered" evidence="1">
    <location>
        <begin position="227"/>
        <end position="253"/>
    </location>
</feature>
<dbReference type="AlphaFoldDB" id="K0RZG9"/>
<reference evidence="2 3" key="1">
    <citation type="journal article" date="2012" name="Genome Biol.">
        <title>Genome and low-iron response of an oceanic diatom adapted to chronic iron limitation.</title>
        <authorList>
            <person name="Lommer M."/>
            <person name="Specht M."/>
            <person name="Roy A.S."/>
            <person name="Kraemer L."/>
            <person name="Andreson R."/>
            <person name="Gutowska M.A."/>
            <person name="Wolf J."/>
            <person name="Bergner S.V."/>
            <person name="Schilhabel M.B."/>
            <person name="Klostermeier U.C."/>
            <person name="Beiko R.G."/>
            <person name="Rosenstiel P."/>
            <person name="Hippler M."/>
            <person name="Laroche J."/>
        </authorList>
    </citation>
    <scope>NUCLEOTIDE SEQUENCE [LARGE SCALE GENOMIC DNA]</scope>
    <source>
        <strain evidence="2 3">CCMP1005</strain>
    </source>
</reference>
<sequence>MPNKQHANGIPDNFASDSATVFIVIRLAMKDSGKVNVIARTRPPRDLPGQCSHNCVAVLRHLGALNIYLLPSCVVVLNALAIPLRFGDGTAEPQWLFPNSPVSPAIKDEPIAEGSTSLPLGASDLRTRPLRMAGMLDGMNGWLGSGAGEAKSSDDNSAEMRDVNSTEDEADSSEDEVDMGDCNAPSSKKRSEEELEAEAVPKLLIVSVTTAFFPVNVWRNGSHRASRGFPAEGLPTPARQITFSPESPSSDKYSSYIDTQRSCLIDDLDGEVAALAEGYSSIQEAGLPPDISAQRRTGHHSRHVLFNVGRAADSSNDVLPCPLRFESSTKDFTARSQKEVPYDPGGSSASSALFLAHSSALLPKVLIRSKDVSGPYRTRSRLSGSSYLALLLLYRSTCLPLPPPPVSARAENTARDIEFNLFQLCRAWSDAVTGLAGSSVVRTFPPLLGILPSGSRADARNARRAMLLRLALAGLPSQSRVSIYWIDEH</sequence>
<accession>K0RZG9</accession>
<feature type="compositionally biased region" description="Low complexity" evidence="1">
    <location>
        <begin position="244"/>
        <end position="253"/>
    </location>
</feature>
<comment type="caution">
    <text evidence="2">The sequence shown here is derived from an EMBL/GenBank/DDBJ whole genome shotgun (WGS) entry which is preliminary data.</text>
</comment>
<evidence type="ECO:0000256" key="1">
    <source>
        <dbReference type="SAM" id="MobiDB-lite"/>
    </source>
</evidence>
<organism evidence="2 3">
    <name type="scientific">Thalassiosira oceanica</name>
    <name type="common">Marine diatom</name>
    <dbReference type="NCBI Taxonomy" id="159749"/>
    <lineage>
        <taxon>Eukaryota</taxon>
        <taxon>Sar</taxon>
        <taxon>Stramenopiles</taxon>
        <taxon>Ochrophyta</taxon>
        <taxon>Bacillariophyta</taxon>
        <taxon>Coscinodiscophyceae</taxon>
        <taxon>Thalassiosirophycidae</taxon>
        <taxon>Thalassiosirales</taxon>
        <taxon>Thalassiosiraceae</taxon>
        <taxon>Thalassiosira</taxon>
    </lineage>
</organism>
<evidence type="ECO:0000313" key="3">
    <source>
        <dbReference type="Proteomes" id="UP000266841"/>
    </source>
</evidence>
<gene>
    <name evidence="2" type="ORF">THAOC_22025</name>
</gene>
<protein>
    <submittedName>
        <fullName evidence="2">Uncharacterized protein</fullName>
    </submittedName>
</protein>
<evidence type="ECO:0000313" key="2">
    <source>
        <dbReference type="EMBL" id="EJK57894.1"/>
    </source>
</evidence>
<dbReference type="Proteomes" id="UP000266841">
    <property type="component" value="Unassembled WGS sequence"/>
</dbReference>
<feature type="compositionally biased region" description="Basic and acidic residues" evidence="1">
    <location>
        <begin position="151"/>
        <end position="164"/>
    </location>
</feature>
<keyword evidence="3" id="KW-1185">Reference proteome</keyword>